<accession>A0AAV7HBB9</accession>
<dbReference type="Proteomes" id="UP000775213">
    <property type="component" value="Unassembled WGS sequence"/>
</dbReference>
<name>A0AAV7HBB9_DENCH</name>
<reference evidence="1 2" key="1">
    <citation type="journal article" date="2021" name="Hortic Res">
        <title>Chromosome-scale assembly of the Dendrobium chrysotoxum genome enhances the understanding of orchid evolution.</title>
        <authorList>
            <person name="Zhang Y."/>
            <person name="Zhang G.Q."/>
            <person name="Zhang D."/>
            <person name="Liu X.D."/>
            <person name="Xu X.Y."/>
            <person name="Sun W.H."/>
            <person name="Yu X."/>
            <person name="Zhu X."/>
            <person name="Wang Z.W."/>
            <person name="Zhao X."/>
            <person name="Zhong W.Y."/>
            <person name="Chen H."/>
            <person name="Yin W.L."/>
            <person name="Huang T."/>
            <person name="Niu S.C."/>
            <person name="Liu Z.J."/>
        </authorList>
    </citation>
    <scope>NUCLEOTIDE SEQUENCE [LARGE SCALE GENOMIC DNA]</scope>
    <source>
        <strain evidence="1">Lindl</strain>
    </source>
</reference>
<comment type="caution">
    <text evidence="1">The sequence shown here is derived from an EMBL/GenBank/DDBJ whole genome shotgun (WGS) entry which is preliminary data.</text>
</comment>
<keyword evidence="2" id="KW-1185">Reference proteome</keyword>
<proteinExistence type="predicted"/>
<sequence>MREGVIQLMMGYNVDLTASDKFVPKYIGGRSRPIKIPQQSIFIDLKSIAYLILKYDILSFMTFPRIKDPGFLNGYTSSLSFKAALASAFHSSVSFLILKFLLTVTCLPYEFQMRKNKALAAPFEFALVGKFPSHRPSIDAIRKFFFNLKLNCDCSVIVLNPKNVLIKLFNDLDYCRPSTVVGDNVLLRCGEVGGSVKLPLVVNGSSEPVALAPVGPMVSDVGVITSGILVTVMMASCTPLGWPGLVLVTLVVVAHSILVALMDFEYLELLEAGIEVASECGCSIEEEGVAVRELGHGRSQSGLMREYDCLIDEE</sequence>
<dbReference type="EMBL" id="JAGFBR010000006">
    <property type="protein sequence ID" value="KAH0466211.1"/>
    <property type="molecule type" value="Genomic_DNA"/>
</dbReference>
<protein>
    <submittedName>
        <fullName evidence="1">Uncharacterized protein</fullName>
    </submittedName>
</protein>
<gene>
    <name evidence="1" type="ORF">IEQ34_006314</name>
</gene>
<organism evidence="1 2">
    <name type="scientific">Dendrobium chrysotoxum</name>
    <name type="common">Orchid</name>
    <dbReference type="NCBI Taxonomy" id="161865"/>
    <lineage>
        <taxon>Eukaryota</taxon>
        <taxon>Viridiplantae</taxon>
        <taxon>Streptophyta</taxon>
        <taxon>Embryophyta</taxon>
        <taxon>Tracheophyta</taxon>
        <taxon>Spermatophyta</taxon>
        <taxon>Magnoliopsida</taxon>
        <taxon>Liliopsida</taxon>
        <taxon>Asparagales</taxon>
        <taxon>Orchidaceae</taxon>
        <taxon>Epidendroideae</taxon>
        <taxon>Malaxideae</taxon>
        <taxon>Dendrobiinae</taxon>
        <taxon>Dendrobium</taxon>
    </lineage>
</organism>
<evidence type="ECO:0000313" key="2">
    <source>
        <dbReference type="Proteomes" id="UP000775213"/>
    </source>
</evidence>
<evidence type="ECO:0000313" key="1">
    <source>
        <dbReference type="EMBL" id="KAH0466211.1"/>
    </source>
</evidence>
<dbReference type="AlphaFoldDB" id="A0AAV7HBB9"/>